<dbReference type="RefSeq" id="WP_001051000.1">
    <property type="nucleotide sequence ID" value="NZ_CP012603.1"/>
</dbReference>
<protein>
    <submittedName>
        <fullName evidence="3">Lipopolysaccharide core biosynthesis protein</fullName>
    </submittedName>
</protein>
<evidence type="ECO:0000313" key="4">
    <source>
        <dbReference type="Proteomes" id="UP000056502"/>
    </source>
</evidence>
<sequence>MNLLVMRFSAMGDVALMAPAIIAIAAKYTNIQLTIVTRGNYAPFFYNIPNVNVVGFNLKRYRGILGLYRLFLEINKLGPYEKVIDLHSSVRSRLISLLFSIRGIGVFRIVKGRKEKLRQIRQKKKILTPLPHTVDRYLKVFEHAGYPASARKGPWINVDPESKIFAKEFFESQNIQKKESLWIGFAPFAGHALKEWPREKSKTLLKLLLDEFTGVKIFLFGSKEESKILSQWGQGLEESVKIVSGGKLGIRGELGIMERMDVIIGMDSSNVHIAALLKRPVIGIYGTTHPYSGFAPFGQEDSGVLQIDHLPCRPCSIYGNTTCYRKDFACMEWIQPEDVIKRIRVVYNINTLF</sequence>
<gene>
    <name evidence="3" type="ORF">G436_2272</name>
</gene>
<proteinExistence type="predicted"/>
<evidence type="ECO:0000313" key="3">
    <source>
        <dbReference type="EMBL" id="ALE39451.1"/>
    </source>
</evidence>
<dbReference type="Pfam" id="PF01075">
    <property type="entry name" value="Glyco_transf_9"/>
    <property type="match status" value="1"/>
</dbReference>
<reference evidence="3 4" key="1">
    <citation type="journal article" date="2015" name="Genome Announc.">
        <title>Whole-Genome Sequence of Leptospira interrogans Serovar Hardjo Subtype Hardjoprajitno Strain Norma, Isolated from Cattle in a Leptospirosis Outbreak in Brazil.</title>
        <authorList>
            <person name="Cosate M.R."/>
            <person name="Soares S.C."/>
            <person name="Mendes T.A."/>
            <person name="Raittz R.T."/>
            <person name="Moreira E.C."/>
            <person name="Leite R."/>
            <person name="Fernandes G.R."/>
            <person name="Haddad J.P."/>
            <person name="Ortega J.M."/>
        </authorList>
    </citation>
    <scope>NUCLEOTIDE SEQUENCE [LARGE SCALE GENOMIC DNA]</scope>
    <source>
        <strain evidence="3 4">Norma</strain>
    </source>
</reference>
<dbReference type="Gene3D" id="3.40.50.2000">
    <property type="entry name" value="Glycogen Phosphorylase B"/>
    <property type="match status" value="2"/>
</dbReference>
<accession>A0A0M3TLP6</accession>
<dbReference type="PANTHER" id="PTHR30160:SF22">
    <property type="entry name" value="LIPOPOLYSACCHARIDE CORE BIOSYNTHESIS PROTEIN"/>
    <property type="match status" value="1"/>
</dbReference>
<dbReference type="GO" id="GO:0008713">
    <property type="term" value="F:ADP-heptose-lipopolysaccharide heptosyltransferase activity"/>
    <property type="evidence" value="ECO:0007669"/>
    <property type="project" value="TreeGrafter"/>
</dbReference>
<evidence type="ECO:0000256" key="1">
    <source>
        <dbReference type="ARBA" id="ARBA00022676"/>
    </source>
</evidence>
<dbReference type="SUPFAM" id="SSF53756">
    <property type="entry name" value="UDP-Glycosyltransferase/glycogen phosphorylase"/>
    <property type="match status" value="1"/>
</dbReference>
<dbReference type="InterPro" id="IPR002201">
    <property type="entry name" value="Glyco_trans_9"/>
</dbReference>
<keyword evidence="1" id="KW-0328">Glycosyltransferase</keyword>
<dbReference type="PANTHER" id="PTHR30160">
    <property type="entry name" value="TETRAACYLDISACCHARIDE 4'-KINASE-RELATED"/>
    <property type="match status" value="1"/>
</dbReference>
<dbReference type="GO" id="GO:0005829">
    <property type="term" value="C:cytosol"/>
    <property type="evidence" value="ECO:0007669"/>
    <property type="project" value="TreeGrafter"/>
</dbReference>
<dbReference type="CDD" id="cd03789">
    <property type="entry name" value="GT9_LPS_heptosyltransferase"/>
    <property type="match status" value="1"/>
</dbReference>
<evidence type="ECO:0000256" key="2">
    <source>
        <dbReference type="ARBA" id="ARBA00022679"/>
    </source>
</evidence>
<name>A0A0M3TLP6_LEPIR</name>
<keyword evidence="2" id="KW-0808">Transferase</keyword>
<dbReference type="InterPro" id="IPR051199">
    <property type="entry name" value="LPS_LOS_Heptosyltrfase"/>
</dbReference>
<dbReference type="AlphaFoldDB" id="A0A0M3TLP6"/>
<dbReference type="Proteomes" id="UP000056502">
    <property type="component" value="Chromosome I"/>
</dbReference>
<dbReference type="PATRIC" id="fig|1279460.3.peg.2286"/>
<dbReference type="EMBL" id="CP012603">
    <property type="protein sequence ID" value="ALE39451.1"/>
    <property type="molecule type" value="Genomic_DNA"/>
</dbReference>
<organism evidence="3">
    <name type="scientific">Leptospira interrogans serovar Hardjo str. Norma</name>
    <dbReference type="NCBI Taxonomy" id="1279460"/>
    <lineage>
        <taxon>Bacteria</taxon>
        <taxon>Pseudomonadati</taxon>
        <taxon>Spirochaetota</taxon>
        <taxon>Spirochaetia</taxon>
        <taxon>Leptospirales</taxon>
        <taxon>Leptospiraceae</taxon>
        <taxon>Leptospira</taxon>
    </lineage>
</organism>
<dbReference type="FunFam" id="3.40.50.2000:FF:000235">
    <property type="entry name" value="Lipopolysaccharide core biosynthesis protein"/>
    <property type="match status" value="1"/>
</dbReference>
<dbReference type="GO" id="GO:0009244">
    <property type="term" value="P:lipopolysaccharide core region biosynthetic process"/>
    <property type="evidence" value="ECO:0007669"/>
    <property type="project" value="TreeGrafter"/>
</dbReference>